<sequence>MTGMAVDPPLEGFLNTVRRSRLFDPADLDRLAARLRPASARQFADGLVRSGELTHYQADKLLNGRWQGLVIGPYSILAPLGRGGMGTIVYLAHDRRMAEALGDSVLVALKLLPHRKAEADPKVLARFRREMVFGYRVKHPNVVRTFAAGDLDSVHYLALEYVPGKTIRQLVNESGPLEVGDAARIFADVAAGLAHIHAAGLVHRDVKPANVIVRPDGRAVLVDLGLAFAPKEPLPDDPAIAGGKGYVLGTMDYLAPEQARDATGVGPAADLYGLGCALYFALTGAPPFPAEGTKRKIHRHRHDPPPLIPHGPPEFAQLVSALMAKEPAGRPKSAAKVSDRLRAWAKPARPRPGTDAVAAVDAPGLDADLWEVTPGEELAGADRSPDEKPFEELEESAAGKRAARPDPSAGALVGWLLVAGLVGLMGLILLVAVLRRL</sequence>
<dbReference type="CDD" id="cd14014">
    <property type="entry name" value="STKc_PknB_like"/>
    <property type="match status" value="1"/>
</dbReference>
<protein>
    <recommendedName>
        <fullName evidence="8">Protein kinase domain-containing protein</fullName>
    </recommendedName>
</protein>
<accession>A0A6M5Z026</accession>
<keyword evidence="7" id="KW-0812">Transmembrane</keyword>
<keyword evidence="7" id="KW-1133">Transmembrane helix</keyword>
<dbReference type="PANTHER" id="PTHR43289:SF6">
    <property type="entry name" value="SERINE_THREONINE-PROTEIN KINASE NEKL-3"/>
    <property type="match status" value="1"/>
</dbReference>
<proteinExistence type="predicted"/>
<dbReference type="KEGG" id="ftj:FTUN_7278"/>
<dbReference type="InterPro" id="IPR008271">
    <property type="entry name" value="Ser/Thr_kinase_AS"/>
</dbReference>
<feature type="binding site" evidence="5">
    <location>
        <position position="110"/>
    </location>
    <ligand>
        <name>ATP</name>
        <dbReference type="ChEBI" id="CHEBI:30616"/>
    </ligand>
</feature>
<evidence type="ECO:0000256" key="7">
    <source>
        <dbReference type="SAM" id="Phobius"/>
    </source>
</evidence>
<keyword evidence="3" id="KW-0418">Kinase</keyword>
<feature type="domain" description="Protein kinase" evidence="8">
    <location>
        <begin position="74"/>
        <end position="345"/>
    </location>
</feature>
<dbReference type="SUPFAM" id="SSF56112">
    <property type="entry name" value="Protein kinase-like (PK-like)"/>
    <property type="match status" value="1"/>
</dbReference>
<keyword evidence="4 5" id="KW-0067">ATP-binding</keyword>
<dbReference type="GO" id="GO:0005524">
    <property type="term" value="F:ATP binding"/>
    <property type="evidence" value="ECO:0007669"/>
    <property type="project" value="UniProtKB-UniRule"/>
</dbReference>
<feature type="region of interest" description="Disordered" evidence="6">
    <location>
        <begin position="377"/>
        <end position="406"/>
    </location>
</feature>
<reference evidence="10" key="1">
    <citation type="submission" date="2020-05" db="EMBL/GenBank/DDBJ databases">
        <title>Frigoriglobus tundricola gen. nov., sp. nov., a psychrotolerant cellulolytic planctomycete of the family Gemmataceae with two divergent copies of 16S rRNA gene.</title>
        <authorList>
            <person name="Kulichevskaya I.S."/>
            <person name="Ivanova A.A."/>
            <person name="Naumoff D.G."/>
            <person name="Beletsky A.V."/>
            <person name="Rijpstra W.I.C."/>
            <person name="Sinninghe Damste J.S."/>
            <person name="Mardanov A.V."/>
            <person name="Ravin N.V."/>
            <person name="Dedysh S.N."/>
        </authorList>
    </citation>
    <scope>NUCLEOTIDE SEQUENCE [LARGE SCALE GENOMIC DNA]</scope>
    <source>
        <strain evidence="10">PL17</strain>
    </source>
</reference>
<dbReference type="PROSITE" id="PS00108">
    <property type="entry name" value="PROTEIN_KINASE_ST"/>
    <property type="match status" value="1"/>
</dbReference>
<organism evidence="9 10">
    <name type="scientific">Frigoriglobus tundricola</name>
    <dbReference type="NCBI Taxonomy" id="2774151"/>
    <lineage>
        <taxon>Bacteria</taxon>
        <taxon>Pseudomonadati</taxon>
        <taxon>Planctomycetota</taxon>
        <taxon>Planctomycetia</taxon>
        <taxon>Gemmatales</taxon>
        <taxon>Gemmataceae</taxon>
        <taxon>Frigoriglobus</taxon>
    </lineage>
</organism>
<keyword evidence="10" id="KW-1185">Reference proteome</keyword>
<keyword evidence="7" id="KW-0472">Membrane</keyword>
<evidence type="ECO:0000256" key="4">
    <source>
        <dbReference type="ARBA" id="ARBA00022840"/>
    </source>
</evidence>
<keyword evidence="1" id="KW-0808">Transferase</keyword>
<feature type="transmembrane region" description="Helical" evidence="7">
    <location>
        <begin position="412"/>
        <end position="434"/>
    </location>
</feature>
<dbReference type="Gene3D" id="1.10.510.10">
    <property type="entry name" value="Transferase(Phosphotransferase) domain 1"/>
    <property type="match status" value="1"/>
</dbReference>
<dbReference type="RefSeq" id="WP_171474585.1">
    <property type="nucleotide sequence ID" value="NZ_CP053452.2"/>
</dbReference>
<name>A0A6M5Z026_9BACT</name>
<dbReference type="Pfam" id="PF00069">
    <property type="entry name" value="Pkinase"/>
    <property type="match status" value="1"/>
</dbReference>
<dbReference type="Proteomes" id="UP000503447">
    <property type="component" value="Chromosome"/>
</dbReference>
<evidence type="ECO:0000313" key="9">
    <source>
        <dbReference type="EMBL" id="QJW99659.1"/>
    </source>
</evidence>
<evidence type="ECO:0000256" key="3">
    <source>
        <dbReference type="ARBA" id="ARBA00022777"/>
    </source>
</evidence>
<dbReference type="PANTHER" id="PTHR43289">
    <property type="entry name" value="MITOGEN-ACTIVATED PROTEIN KINASE KINASE KINASE 20-RELATED"/>
    <property type="match status" value="1"/>
</dbReference>
<evidence type="ECO:0000259" key="8">
    <source>
        <dbReference type="PROSITE" id="PS50011"/>
    </source>
</evidence>
<evidence type="ECO:0000313" key="10">
    <source>
        <dbReference type="Proteomes" id="UP000503447"/>
    </source>
</evidence>
<gene>
    <name evidence="9" type="ORF">FTUN_7278</name>
</gene>
<dbReference type="InterPro" id="IPR017441">
    <property type="entry name" value="Protein_kinase_ATP_BS"/>
</dbReference>
<dbReference type="PROSITE" id="PS50011">
    <property type="entry name" value="PROTEIN_KINASE_DOM"/>
    <property type="match status" value="1"/>
</dbReference>
<evidence type="ECO:0000256" key="1">
    <source>
        <dbReference type="ARBA" id="ARBA00022679"/>
    </source>
</evidence>
<dbReference type="InterPro" id="IPR011009">
    <property type="entry name" value="Kinase-like_dom_sf"/>
</dbReference>
<dbReference type="EMBL" id="CP053452">
    <property type="protein sequence ID" value="QJW99659.1"/>
    <property type="molecule type" value="Genomic_DNA"/>
</dbReference>
<dbReference type="InterPro" id="IPR000719">
    <property type="entry name" value="Prot_kinase_dom"/>
</dbReference>
<dbReference type="GO" id="GO:0004674">
    <property type="term" value="F:protein serine/threonine kinase activity"/>
    <property type="evidence" value="ECO:0007669"/>
    <property type="project" value="TreeGrafter"/>
</dbReference>
<evidence type="ECO:0000256" key="6">
    <source>
        <dbReference type="SAM" id="MobiDB-lite"/>
    </source>
</evidence>
<dbReference type="Gene3D" id="3.30.200.20">
    <property type="entry name" value="Phosphorylase Kinase, domain 1"/>
    <property type="match status" value="1"/>
</dbReference>
<dbReference type="PROSITE" id="PS00107">
    <property type="entry name" value="PROTEIN_KINASE_ATP"/>
    <property type="match status" value="1"/>
</dbReference>
<evidence type="ECO:0000256" key="2">
    <source>
        <dbReference type="ARBA" id="ARBA00022741"/>
    </source>
</evidence>
<evidence type="ECO:0000256" key="5">
    <source>
        <dbReference type="PROSITE-ProRule" id="PRU10141"/>
    </source>
</evidence>
<keyword evidence="2 5" id="KW-0547">Nucleotide-binding</keyword>
<dbReference type="AlphaFoldDB" id="A0A6M5Z026"/>
<dbReference type="SMART" id="SM00220">
    <property type="entry name" value="S_TKc"/>
    <property type="match status" value="1"/>
</dbReference>